<dbReference type="InterPro" id="IPR044048">
    <property type="entry name" value="Big_12"/>
</dbReference>
<dbReference type="InterPro" id="IPR047777">
    <property type="entry name" value="LapA-like_RM"/>
</dbReference>
<dbReference type="NCBIfam" id="NF033510">
    <property type="entry name" value="Ca_tandemer"/>
    <property type="match status" value="17"/>
</dbReference>
<proteinExistence type="predicted"/>
<dbReference type="Pfam" id="PF19078">
    <property type="entry name" value="Big_12"/>
    <property type="match status" value="1"/>
</dbReference>
<dbReference type="Proteomes" id="UP001269968">
    <property type="component" value="Unassembled WGS sequence"/>
</dbReference>
<dbReference type="Gene3D" id="2.60.40.10">
    <property type="entry name" value="Immunoglobulins"/>
    <property type="match status" value="17"/>
</dbReference>
<feature type="domain" description="Bacterial Ig-like" evidence="1">
    <location>
        <begin position="169"/>
        <end position="260"/>
    </location>
</feature>
<dbReference type="InterPro" id="IPR013783">
    <property type="entry name" value="Ig-like_fold"/>
</dbReference>
<evidence type="ECO:0000313" key="3">
    <source>
        <dbReference type="Proteomes" id="UP001269968"/>
    </source>
</evidence>
<dbReference type="NCBIfam" id="NF033682">
    <property type="entry name" value="retention_LapA"/>
    <property type="match status" value="1"/>
</dbReference>
<comment type="caution">
    <text evidence="2">The sequence shown here is derived from an EMBL/GenBank/DDBJ whole genome shotgun (WGS) entry which is preliminary data.</text>
</comment>
<dbReference type="EMBL" id="JAXHOZ010000026">
    <property type="protein sequence ID" value="MDY4377473.1"/>
    <property type="molecule type" value="Genomic_DNA"/>
</dbReference>
<dbReference type="RefSeq" id="WP_320713961.1">
    <property type="nucleotide sequence ID" value="NZ_JAXHOZ010000026.1"/>
</dbReference>
<feature type="non-terminal residue" evidence="2">
    <location>
        <position position="1987"/>
    </location>
</feature>
<name>A0AAW9H8R7_9GAMM</name>
<dbReference type="NCBIfam" id="NF012196">
    <property type="entry name" value="Ig_like_ice"/>
    <property type="match status" value="17"/>
</dbReference>
<gene>
    <name evidence="2" type="ORF">SOV92_06425</name>
</gene>
<accession>A0AAW9H8R7</accession>
<evidence type="ECO:0000313" key="2">
    <source>
        <dbReference type="EMBL" id="MDY4377473.1"/>
    </source>
</evidence>
<evidence type="ECO:0000259" key="1">
    <source>
        <dbReference type="Pfam" id="PF19078"/>
    </source>
</evidence>
<dbReference type="InterPro" id="IPR049826">
    <property type="entry name" value="Ig-like_ice"/>
</dbReference>
<sequence length="1987" mass="199046">MIGVIKFVIGQVFIIALDGSQRLLVAGDRVYSGEEVVTGANGAVSITLPDGKTLDLGRDSRWSDVSNASSQANADVADDVAAIQDAIAQGADPTQVLEATAAGNDDTGEAGDGGGGHFNPTVVLNLTAEVVTTPIGYDTAGSSFTDRASSVLDGVDSSTLLPAATNTTDTTPPSVTIVINSDGTVSFVFTKPVVGFDLSDITVTNGAVTNLVQDPNDPTRWTATLTPAANFEGEVRVSIPDGSYTDAAGIPGTGGSEAITVDTLPPVASISIDNVTSDNVINASESGQTISVTGQVGNEVKAGDAITVTVGTETYQTTVNTDGKTWSVNVPGAVLAANGDISATVITRDTAGNVTTANTSHAYGVDTVAPVASISVDNVTSDNVINASESGQTIAVTGKVGNEVKAGDAVTVKVGTETYQTTVNADGKTWSVNVPGAVLAANGDISASVTTRDTAGNATTANTSHTYGVDTVAPVASIAIDNVTSDNVINATESGQTIAVTGKVDNDVKAGDAVTVKIGTETYQTTVNTDGKTWSVNVPGSVLAANGDVSATVTTRDTAGNVTTANTNHTYGVDTVVPVASISIDDVTSDNVINASESGQTIAVTGQVGNEVKAGDAITVKVGTETYQTTVNADGKTWSVNVPGAVLAVNGDISASVTTRDTAGNTTTANTSHTYGVDTVAPTASITIDNVTSDNVINATESGQTIAVTGQVDNEVKAGDTITVTVGTETYQTTVNTDGKTWSVNVPGSVLAANGDISASVTTRDTAGNVTTANTSHAYGVDTVAPVASISIDNVTSDNVINASESGQTIAVTGQVGNEVKAGDAVTVNVGTETYQTTVNADGKTWSVNVPGSVLAANGDISATVTTRDTAGNATTANTSHTYGVDTVAPVASISVDNVTSDNVINASESGQTISVTGQVGNEVKAGDAITVTVGTETYQTTVNTDGKTWSVNVPGSVLAANGDVSATVTTRDTAGNVTTANTSHTYGVDTVAPVASISIDNVTSDNVINASESGQTISVTGQVGNEVKAGDAITVTVGTETYQTTVNTDGKTWSVNVPGAVLAANGDISATVTTRDPAGNVTTADTTHAYGVDTVAPTASISIDNVTSDNVINASESGQTIAVTGKVDNDVKAGDAVTVKVGTETYQTTVNTDGKTWSVNVPGAVLAANGDISATVTTRDTAGNVTTANTSHTYGVDTVAPVASIAIDNVTSDNVINASESGQTISVTGKVDNDVKAGDAVTVKVGSETYQTTVNTDGKTWSVNVPGSVLAANGDISASVTTRDTAGNVTTANTSHAYGVDTVAPTASISIDNVTSDNVINATESGQTIAITGQVGNEVNAGDAVTVTVGTETYQTTVNIDGKTWSVNVPGSVLAANGDVSASVTTRDTAGNVTTANTSHTYSVDTVAPVASISIDDVTSDNVINASESGQTIAVTGQVGNEVKTGDAVTVKVGTETYQTTVNTDGKTWSVNVPGSVLAANGDISATVTTRDTAGNVTTANTSHAYGVDTVAPVASISIDNVTSDNVINASESGQTIAVTGQVGNEVKAGDAVTVKVGTETYQTTVNTDGKTWSVNVPGSVLAANGDISASVTTRDTAGNVTTANTSHTYGVDTVAPVASISIDNVTSDNVINATESGQTIAVTGKVDNDVKAGDSITVKVGTETYQTTVNADGNTWSVNVPGSVLAANGDVSATVTTRDTAGNVTTANSSHTYGVDTVAPVASISIDNVTSDNVINASESGQTIAVTGQVGNEVKAGDAVTVTVGTETYQTTVNADGKTWSVNVPGAVLAANGDVSASVTTRDTAGNVTTANTSHTYGVDTVAPVASISIDSVTSDNVINATESGQTIAVTGKVGNEVRAGDAVTVKVGTETYQTTVNTDGKTWSVNVPGAVLAANGDISATVTTRDTAGNVTTANTSHTYGVDTVAPTASISIDNVTSDNVINASESGQTIAVTGKVGNEVKVGDAITVKVGTETYQTTVNTDG</sequence>
<organism evidence="2 3">
    <name type="scientific">Pectobacterium brasiliense</name>
    <dbReference type="NCBI Taxonomy" id="180957"/>
    <lineage>
        <taxon>Bacteria</taxon>
        <taxon>Pseudomonadati</taxon>
        <taxon>Pseudomonadota</taxon>
        <taxon>Gammaproteobacteria</taxon>
        <taxon>Enterobacterales</taxon>
        <taxon>Pectobacteriaceae</taxon>
        <taxon>Pectobacterium</taxon>
    </lineage>
</organism>
<reference evidence="2" key="1">
    <citation type="submission" date="2023-11" db="EMBL/GenBank/DDBJ databases">
        <title>Comparative genomics revealed phylogeny of phytopathogenic Pectobacterium aroidearum based on whole-genome sequencing and function of putative horizontal acquire islands in P. aroidearum PccS1.</title>
        <authorList>
            <person name="Fan J."/>
            <person name="Yang L."/>
        </authorList>
    </citation>
    <scope>NUCLEOTIDE SEQUENCE</scope>
    <source>
        <strain evidence="2">NJAU140</strain>
    </source>
</reference>
<protein>
    <submittedName>
        <fullName evidence="2">Retention module-containing protein</fullName>
    </submittedName>
</protein>